<evidence type="ECO:0000259" key="1">
    <source>
        <dbReference type="Pfam" id="PF04149"/>
    </source>
</evidence>
<dbReference type="EMBL" id="JACHBR010000004">
    <property type="protein sequence ID" value="MBB5631738.1"/>
    <property type="molecule type" value="Genomic_DNA"/>
</dbReference>
<dbReference type="Pfam" id="PF04149">
    <property type="entry name" value="DUF397"/>
    <property type="match status" value="1"/>
</dbReference>
<dbReference type="RefSeq" id="WP_184618227.1">
    <property type="nucleotide sequence ID" value="NZ_BOOS01000005.1"/>
</dbReference>
<proteinExistence type="predicted"/>
<name>A0A7W8ZDI2_9ACTN</name>
<sequence>MADLQGAHWRKSTYSTDNGNCVEVASNLPGLIAVRDSKTPTTPALLLPPAEWSTFLTHLKNGTIASE</sequence>
<dbReference type="Proteomes" id="UP000588112">
    <property type="component" value="Unassembled WGS sequence"/>
</dbReference>
<feature type="domain" description="DUF397" evidence="1">
    <location>
        <begin position="7"/>
        <end position="60"/>
    </location>
</feature>
<reference evidence="2 3" key="1">
    <citation type="submission" date="2020-08" db="EMBL/GenBank/DDBJ databases">
        <title>Sequencing the genomes of 1000 actinobacteria strains.</title>
        <authorList>
            <person name="Klenk H.-P."/>
        </authorList>
    </citation>
    <scope>NUCLEOTIDE SEQUENCE [LARGE SCALE GENOMIC DNA]</scope>
    <source>
        <strain evidence="2 3">DSM 45790</strain>
    </source>
</reference>
<protein>
    <recommendedName>
        <fullName evidence="1">DUF397 domain-containing protein</fullName>
    </recommendedName>
</protein>
<organism evidence="2 3">
    <name type="scientific">Sphaerisporangium krabiense</name>
    <dbReference type="NCBI Taxonomy" id="763782"/>
    <lineage>
        <taxon>Bacteria</taxon>
        <taxon>Bacillati</taxon>
        <taxon>Actinomycetota</taxon>
        <taxon>Actinomycetes</taxon>
        <taxon>Streptosporangiales</taxon>
        <taxon>Streptosporangiaceae</taxon>
        <taxon>Sphaerisporangium</taxon>
    </lineage>
</organism>
<keyword evidence="3" id="KW-1185">Reference proteome</keyword>
<dbReference type="AlphaFoldDB" id="A0A7W8ZDI2"/>
<gene>
    <name evidence="2" type="ORF">BJ981_007524</name>
</gene>
<evidence type="ECO:0000313" key="3">
    <source>
        <dbReference type="Proteomes" id="UP000588112"/>
    </source>
</evidence>
<evidence type="ECO:0000313" key="2">
    <source>
        <dbReference type="EMBL" id="MBB5631738.1"/>
    </source>
</evidence>
<dbReference type="InterPro" id="IPR007278">
    <property type="entry name" value="DUF397"/>
</dbReference>
<comment type="caution">
    <text evidence="2">The sequence shown here is derived from an EMBL/GenBank/DDBJ whole genome shotgun (WGS) entry which is preliminary data.</text>
</comment>
<accession>A0A7W8ZDI2</accession>